<sequence length="177" mass="19364">MIPNLRLALIVSICTAKAMADTCLSQGELAGVVFGSVFGTLLICLSVGAVLYCFLRRSGKAKTTLVKAATSTEAPKIVDKGSDAEKAQKNDKVDALAAVALKSKDLSGLGFSVRGSMSEGIYIRDVLPQGPAQESQNVFAGRKKEERRKKKERRKKEERKKKEGRRKKKERNLSYNS</sequence>
<dbReference type="Proteomes" id="UP000887575">
    <property type="component" value="Unassembled WGS sequence"/>
</dbReference>
<evidence type="ECO:0000256" key="2">
    <source>
        <dbReference type="SAM" id="Phobius"/>
    </source>
</evidence>
<dbReference type="Gene3D" id="2.30.42.10">
    <property type="match status" value="1"/>
</dbReference>
<feature type="region of interest" description="Disordered" evidence="1">
    <location>
        <begin position="132"/>
        <end position="177"/>
    </location>
</feature>
<dbReference type="SUPFAM" id="SSF50156">
    <property type="entry name" value="PDZ domain-like"/>
    <property type="match status" value="1"/>
</dbReference>
<feature type="chain" id="PRO_5042183929" description="PDZ domain-containing protein" evidence="3">
    <location>
        <begin position="21"/>
        <end position="177"/>
    </location>
</feature>
<feature type="signal peptide" evidence="3">
    <location>
        <begin position="1"/>
        <end position="20"/>
    </location>
</feature>
<evidence type="ECO:0000256" key="3">
    <source>
        <dbReference type="SAM" id="SignalP"/>
    </source>
</evidence>
<dbReference type="WBParaSite" id="MBELARI_LOCUS20268">
    <property type="protein sequence ID" value="MBELARI_LOCUS20268"/>
    <property type="gene ID" value="MBELARI_LOCUS20268"/>
</dbReference>
<keyword evidence="3" id="KW-0732">Signal</keyword>
<evidence type="ECO:0000256" key="1">
    <source>
        <dbReference type="SAM" id="MobiDB-lite"/>
    </source>
</evidence>
<name>A0AAF3F373_9BILA</name>
<evidence type="ECO:0000259" key="4">
    <source>
        <dbReference type="PROSITE" id="PS50106"/>
    </source>
</evidence>
<reference evidence="6" key="1">
    <citation type="submission" date="2024-02" db="UniProtKB">
        <authorList>
            <consortium name="WormBaseParasite"/>
        </authorList>
    </citation>
    <scope>IDENTIFICATION</scope>
</reference>
<proteinExistence type="predicted"/>
<accession>A0AAF3F373</accession>
<organism evidence="5 6">
    <name type="scientific">Mesorhabditis belari</name>
    <dbReference type="NCBI Taxonomy" id="2138241"/>
    <lineage>
        <taxon>Eukaryota</taxon>
        <taxon>Metazoa</taxon>
        <taxon>Ecdysozoa</taxon>
        <taxon>Nematoda</taxon>
        <taxon>Chromadorea</taxon>
        <taxon>Rhabditida</taxon>
        <taxon>Rhabditina</taxon>
        <taxon>Rhabditomorpha</taxon>
        <taxon>Rhabditoidea</taxon>
        <taxon>Rhabditidae</taxon>
        <taxon>Mesorhabditinae</taxon>
        <taxon>Mesorhabditis</taxon>
    </lineage>
</organism>
<evidence type="ECO:0000313" key="5">
    <source>
        <dbReference type="Proteomes" id="UP000887575"/>
    </source>
</evidence>
<dbReference type="AlphaFoldDB" id="A0AAF3F373"/>
<dbReference type="InterPro" id="IPR001478">
    <property type="entry name" value="PDZ"/>
</dbReference>
<dbReference type="PROSITE" id="PS50106">
    <property type="entry name" value="PDZ"/>
    <property type="match status" value="1"/>
</dbReference>
<keyword evidence="2" id="KW-1133">Transmembrane helix</keyword>
<evidence type="ECO:0000313" key="6">
    <source>
        <dbReference type="WBParaSite" id="MBELARI_LOCUS20268"/>
    </source>
</evidence>
<feature type="transmembrane region" description="Helical" evidence="2">
    <location>
        <begin position="30"/>
        <end position="55"/>
    </location>
</feature>
<feature type="domain" description="PDZ" evidence="4">
    <location>
        <begin position="98"/>
        <end position="141"/>
    </location>
</feature>
<protein>
    <recommendedName>
        <fullName evidence="4">PDZ domain-containing protein</fullName>
    </recommendedName>
</protein>
<keyword evidence="2" id="KW-0812">Transmembrane</keyword>
<dbReference type="InterPro" id="IPR036034">
    <property type="entry name" value="PDZ_sf"/>
</dbReference>
<feature type="compositionally biased region" description="Basic residues" evidence="1">
    <location>
        <begin position="145"/>
        <end position="170"/>
    </location>
</feature>
<keyword evidence="2" id="KW-0472">Membrane</keyword>
<keyword evidence="5" id="KW-1185">Reference proteome</keyword>